<dbReference type="FunFam" id="3.40.50.10090:FF:000001">
    <property type="entry name" value="Bifunctional uroporphyrinogen-III C-methyltransferase/uroporphyrinogen-III synthase"/>
    <property type="match status" value="1"/>
</dbReference>
<keyword evidence="4" id="KW-0627">Porphyrin biosynthesis</keyword>
<keyword evidence="2 8" id="KW-0808">Transferase</keyword>
<evidence type="ECO:0000256" key="2">
    <source>
        <dbReference type="ARBA" id="ARBA00022679"/>
    </source>
</evidence>
<dbReference type="Gene3D" id="3.40.50.10090">
    <property type="match status" value="2"/>
</dbReference>
<comment type="caution">
    <text evidence="8">The sequence shown here is derived from an EMBL/GenBank/DDBJ whole genome shotgun (WGS) entry which is preliminary data.</text>
</comment>
<dbReference type="GO" id="GO:0004851">
    <property type="term" value="F:uroporphyrin-III C-methyltransferase activity"/>
    <property type="evidence" value="ECO:0007669"/>
    <property type="project" value="TreeGrafter"/>
</dbReference>
<evidence type="ECO:0000259" key="6">
    <source>
        <dbReference type="Pfam" id="PF00590"/>
    </source>
</evidence>
<evidence type="ECO:0000313" key="9">
    <source>
        <dbReference type="Proteomes" id="UP000466523"/>
    </source>
</evidence>
<dbReference type="GO" id="GO:0004852">
    <property type="term" value="F:uroporphyrinogen-III synthase activity"/>
    <property type="evidence" value="ECO:0007669"/>
    <property type="project" value="InterPro"/>
</dbReference>
<dbReference type="AlphaFoldDB" id="A0A7K3LFR9"/>
<dbReference type="InterPro" id="IPR036108">
    <property type="entry name" value="4pyrrol_syn_uPrphyn_synt_sf"/>
</dbReference>
<evidence type="ECO:0000256" key="4">
    <source>
        <dbReference type="ARBA" id="ARBA00023244"/>
    </source>
</evidence>
<dbReference type="EMBL" id="JAACYR010000081">
    <property type="protein sequence ID" value="NDJ91215.1"/>
    <property type="molecule type" value="Genomic_DNA"/>
</dbReference>
<dbReference type="InterPro" id="IPR014776">
    <property type="entry name" value="4pyrrole_Mease_sub2"/>
</dbReference>
<dbReference type="InterPro" id="IPR000878">
    <property type="entry name" value="4pyrrol_Mease"/>
</dbReference>
<proteinExistence type="predicted"/>
<protein>
    <submittedName>
        <fullName evidence="8">Bifunctional uroporphyrinogen-III C-methyltransferase/uroporphyrinogen-III synthase</fullName>
    </submittedName>
</protein>
<dbReference type="Gene3D" id="3.30.950.10">
    <property type="entry name" value="Methyltransferase, Cobalt-precorrin-4 Transmethylase, Domain 2"/>
    <property type="match status" value="1"/>
</dbReference>
<feature type="region of interest" description="Disordered" evidence="5">
    <location>
        <begin position="66"/>
        <end position="118"/>
    </location>
</feature>
<dbReference type="Gene3D" id="3.40.1010.10">
    <property type="entry name" value="Cobalt-precorrin-4 Transmethylase, Domain 1"/>
    <property type="match status" value="1"/>
</dbReference>
<dbReference type="PANTHER" id="PTHR45790">
    <property type="entry name" value="SIROHEME SYNTHASE-RELATED"/>
    <property type="match status" value="1"/>
</dbReference>
<dbReference type="GO" id="GO:0032259">
    <property type="term" value="P:methylation"/>
    <property type="evidence" value="ECO:0007669"/>
    <property type="project" value="UniProtKB-KW"/>
</dbReference>
<evidence type="ECO:0000313" key="8">
    <source>
        <dbReference type="EMBL" id="NDJ91215.1"/>
    </source>
</evidence>
<organism evidence="8 9">
    <name type="scientific">Mycolicibacter kumamotonensis</name>
    <dbReference type="NCBI Taxonomy" id="354243"/>
    <lineage>
        <taxon>Bacteria</taxon>
        <taxon>Bacillati</taxon>
        <taxon>Actinomycetota</taxon>
        <taxon>Actinomycetes</taxon>
        <taxon>Mycobacteriales</taxon>
        <taxon>Mycobacteriaceae</taxon>
        <taxon>Mycolicibacter</taxon>
    </lineage>
</organism>
<evidence type="ECO:0000256" key="5">
    <source>
        <dbReference type="SAM" id="MobiDB-lite"/>
    </source>
</evidence>
<sequence>MARQVSVRGQKPKPGRIVFVGSGPGDPGLLTTRARVALTNAALVFIDPDVPEAVLGLVGTDLPPIAGPVPPAPKADKADKAHDDAADATDTAADASDADSDKAADATVPGGPDIRPALGEPAEVAKTLTAEARSGTDVVRLVAGDPLSVDAVITEINAVARTNVAFEIVPGLPATSAVPTYAGLPLGSSHTVADVRDPQVDWAALAAAPGPLILQATTSHLPDAARTLIEYGLADSTPCVVTTAGTTCAQRSIESTLGGLTEPAALAGIDPVILPNGQETSAGTLVVTIGKTVNNRSKLNWWESRALYGWTVLVPRTKDQAGEMSDRLVSHGALPVEVPTIAVEPPRSPAQMERAVKGLVDGRYQWVVFTSTNAVRAVWEKFGEFGLDARAFSGVKIACVGEATAERVRAFGISPELVPSGEQSSLGLLDEFPPYDDVFDPVNRVLLPRADIATETLAEGLRERGWEIEDVTAYRTVRAAPPPATIREMIKTGGFDAVCFTSSSTVRNLVGIAGKPHARTIVACIGPKTAETAAEFGLRVDVQPETAAVGPLVDALAEHAARLRAEGALPPPRKKSRRR</sequence>
<reference evidence="8 9" key="1">
    <citation type="submission" date="2020-01" db="EMBL/GenBank/DDBJ databases">
        <authorList>
            <person name="Sanchez-Estrada R."/>
            <person name="Gonzalez-Y-Merchand J.A."/>
            <person name="Rivera-Gutierrez S."/>
        </authorList>
    </citation>
    <scope>NUCLEOTIDE SEQUENCE [LARGE SCALE GENOMIC DNA]</scope>
    <source>
        <strain evidence="8 9">CST 7247</strain>
    </source>
</reference>
<dbReference type="FunFam" id="3.40.50.10090:FF:000002">
    <property type="entry name" value="Bifunctional uroporphyrinogen-III C-methyltransferase/uroporphyrinogen-III synthase"/>
    <property type="match status" value="1"/>
</dbReference>
<dbReference type="SUPFAM" id="SSF69618">
    <property type="entry name" value="HemD-like"/>
    <property type="match status" value="1"/>
</dbReference>
<dbReference type="Pfam" id="PF00590">
    <property type="entry name" value="TP_methylase"/>
    <property type="match status" value="1"/>
</dbReference>
<gene>
    <name evidence="8" type="ORF">GWR20_19035</name>
</gene>
<dbReference type="GO" id="GO:0019354">
    <property type="term" value="P:siroheme biosynthetic process"/>
    <property type="evidence" value="ECO:0007669"/>
    <property type="project" value="TreeGrafter"/>
</dbReference>
<keyword evidence="3" id="KW-0949">S-adenosyl-L-methionine</keyword>
<evidence type="ECO:0000259" key="7">
    <source>
        <dbReference type="Pfam" id="PF02602"/>
    </source>
</evidence>
<dbReference type="CDD" id="cd06578">
    <property type="entry name" value="HemD"/>
    <property type="match status" value="1"/>
</dbReference>
<dbReference type="InterPro" id="IPR014777">
    <property type="entry name" value="4pyrrole_Mease_sub1"/>
</dbReference>
<dbReference type="RefSeq" id="WP_162112973.1">
    <property type="nucleotide sequence ID" value="NZ_JAACYR010000081.1"/>
</dbReference>
<dbReference type="InterPro" id="IPR003754">
    <property type="entry name" value="4pyrrol_synth_uPrphyn_synth"/>
</dbReference>
<feature type="domain" description="Tetrapyrrole biosynthesis uroporphyrinogen III synthase" evidence="7">
    <location>
        <begin position="323"/>
        <end position="553"/>
    </location>
</feature>
<name>A0A7K3LFR9_9MYCO</name>
<dbReference type="InterPro" id="IPR035996">
    <property type="entry name" value="4pyrrol_Methylase_sf"/>
</dbReference>
<dbReference type="InterPro" id="IPR050161">
    <property type="entry name" value="Siro_Cobalamin_biosynth"/>
</dbReference>
<evidence type="ECO:0000256" key="1">
    <source>
        <dbReference type="ARBA" id="ARBA00022603"/>
    </source>
</evidence>
<keyword evidence="1 8" id="KW-0489">Methyltransferase</keyword>
<evidence type="ECO:0000256" key="3">
    <source>
        <dbReference type="ARBA" id="ARBA00022691"/>
    </source>
</evidence>
<dbReference type="SUPFAM" id="SSF53790">
    <property type="entry name" value="Tetrapyrrole methylase"/>
    <property type="match status" value="1"/>
</dbReference>
<feature type="compositionally biased region" description="Basic and acidic residues" evidence="5">
    <location>
        <begin position="74"/>
        <end position="85"/>
    </location>
</feature>
<accession>A0A7K3LFR9</accession>
<feature type="domain" description="Tetrapyrrole methylase" evidence="6">
    <location>
        <begin position="16"/>
        <end position="260"/>
    </location>
</feature>
<dbReference type="Proteomes" id="UP000466523">
    <property type="component" value="Unassembled WGS sequence"/>
</dbReference>
<dbReference type="PANTHER" id="PTHR45790:SF3">
    <property type="entry name" value="S-ADENOSYL-L-METHIONINE-DEPENDENT UROPORPHYRINOGEN III METHYLTRANSFERASE, CHLOROPLASTIC"/>
    <property type="match status" value="1"/>
</dbReference>
<dbReference type="Pfam" id="PF02602">
    <property type="entry name" value="HEM4"/>
    <property type="match status" value="1"/>
</dbReference>